<dbReference type="InterPro" id="IPR036249">
    <property type="entry name" value="Thioredoxin-like_sf"/>
</dbReference>
<accession>A0A0F9UPL8</accession>
<proteinExistence type="predicted"/>
<dbReference type="AlphaFoldDB" id="A0A0F9UPL8"/>
<sequence>MMNDTMPDTTAPPPKPPSSPPGQRWVRMGFVVVVIVVAGALYIKQRSVPPPRGWSENLDAALHQARTEGRKTVVLFVDHPIGYYGRKLIRTTLAKPGNRKALKDGKFVAVMVRLKGKAKKDLMAKYKLRELPTLLLLDPKGKELNRREKEHTLPEVPFRGKFLKGL</sequence>
<dbReference type="SUPFAM" id="SSF52833">
    <property type="entry name" value="Thioredoxin-like"/>
    <property type="match status" value="1"/>
</dbReference>
<evidence type="ECO:0008006" key="4">
    <source>
        <dbReference type="Google" id="ProtNLM"/>
    </source>
</evidence>
<reference evidence="3" key="1">
    <citation type="journal article" date="2015" name="Nature">
        <title>Complex archaea that bridge the gap between prokaryotes and eukaryotes.</title>
        <authorList>
            <person name="Spang A."/>
            <person name="Saw J.H."/>
            <person name="Jorgensen S.L."/>
            <person name="Zaremba-Niedzwiedzka K."/>
            <person name="Martijn J."/>
            <person name="Lind A.E."/>
            <person name="van Eijk R."/>
            <person name="Schleper C."/>
            <person name="Guy L."/>
            <person name="Ettema T.J."/>
        </authorList>
    </citation>
    <scope>NUCLEOTIDE SEQUENCE</scope>
</reference>
<name>A0A0F9UPL8_9ZZZZ</name>
<gene>
    <name evidence="3" type="ORF">LCGC14_0181530</name>
</gene>
<keyword evidence="2" id="KW-0812">Transmembrane</keyword>
<keyword evidence="2" id="KW-0472">Membrane</keyword>
<evidence type="ECO:0000256" key="1">
    <source>
        <dbReference type="SAM" id="MobiDB-lite"/>
    </source>
</evidence>
<comment type="caution">
    <text evidence="3">The sequence shown here is derived from an EMBL/GenBank/DDBJ whole genome shotgun (WGS) entry which is preliminary data.</text>
</comment>
<dbReference type="EMBL" id="LAZR01000073">
    <property type="protein sequence ID" value="KKN95085.1"/>
    <property type="molecule type" value="Genomic_DNA"/>
</dbReference>
<dbReference type="Gene3D" id="3.40.30.10">
    <property type="entry name" value="Glutaredoxin"/>
    <property type="match status" value="1"/>
</dbReference>
<feature type="region of interest" description="Disordered" evidence="1">
    <location>
        <begin position="1"/>
        <end position="22"/>
    </location>
</feature>
<protein>
    <recommendedName>
        <fullName evidence="4">Thioredoxin domain-containing protein</fullName>
    </recommendedName>
</protein>
<evidence type="ECO:0000256" key="2">
    <source>
        <dbReference type="SAM" id="Phobius"/>
    </source>
</evidence>
<evidence type="ECO:0000313" key="3">
    <source>
        <dbReference type="EMBL" id="KKN95085.1"/>
    </source>
</evidence>
<feature type="transmembrane region" description="Helical" evidence="2">
    <location>
        <begin position="25"/>
        <end position="43"/>
    </location>
</feature>
<feature type="compositionally biased region" description="Pro residues" evidence="1">
    <location>
        <begin position="10"/>
        <end position="20"/>
    </location>
</feature>
<keyword evidence="2" id="KW-1133">Transmembrane helix</keyword>
<organism evidence="3">
    <name type="scientific">marine sediment metagenome</name>
    <dbReference type="NCBI Taxonomy" id="412755"/>
    <lineage>
        <taxon>unclassified sequences</taxon>
        <taxon>metagenomes</taxon>
        <taxon>ecological metagenomes</taxon>
    </lineage>
</organism>